<organism evidence="1">
    <name type="scientific">marine metagenome</name>
    <dbReference type="NCBI Taxonomy" id="408172"/>
    <lineage>
        <taxon>unclassified sequences</taxon>
        <taxon>metagenomes</taxon>
        <taxon>ecological metagenomes</taxon>
    </lineage>
</organism>
<protein>
    <submittedName>
        <fullName evidence="1">Uncharacterized protein</fullName>
    </submittedName>
</protein>
<reference evidence="1" key="1">
    <citation type="submission" date="2018-05" db="EMBL/GenBank/DDBJ databases">
        <authorList>
            <person name="Lanie J.A."/>
            <person name="Ng W.-L."/>
            <person name="Kazmierczak K.M."/>
            <person name="Andrzejewski T.M."/>
            <person name="Davidsen T.M."/>
            <person name="Wayne K.J."/>
            <person name="Tettelin H."/>
            <person name="Glass J.I."/>
            <person name="Rusch D."/>
            <person name="Podicherti R."/>
            <person name="Tsui H.-C.T."/>
            <person name="Winkler M.E."/>
        </authorList>
    </citation>
    <scope>NUCLEOTIDE SEQUENCE</scope>
</reference>
<evidence type="ECO:0000313" key="1">
    <source>
        <dbReference type="EMBL" id="SVD23803.1"/>
    </source>
</evidence>
<proteinExistence type="predicted"/>
<gene>
    <name evidence="1" type="ORF">METZ01_LOCUS376657</name>
</gene>
<dbReference type="AlphaFoldDB" id="A0A382TPB4"/>
<sequence length="114" mass="13140">MCPPEIIKSVNNVWIRRGNEVVKNVPTKLLIVKIKDKKLFGSDEISVGGQKWVRLDRHRQLARYFEITSLSSQTLRAPRAEEDFFAVSKTVSAGLEPYEEHLEKLACMLKELDR</sequence>
<dbReference type="EMBL" id="UINC01138079">
    <property type="protein sequence ID" value="SVD23803.1"/>
    <property type="molecule type" value="Genomic_DNA"/>
</dbReference>
<accession>A0A382TPB4</accession>
<name>A0A382TPB4_9ZZZZ</name>